<dbReference type="Proteomes" id="UP000279968">
    <property type="component" value="Unassembled WGS sequence"/>
</dbReference>
<feature type="transmembrane region" description="Helical" evidence="1">
    <location>
        <begin position="52"/>
        <end position="70"/>
    </location>
</feature>
<dbReference type="EMBL" id="RBAN01000003">
    <property type="protein sequence ID" value="RKN54104.1"/>
    <property type="molecule type" value="Genomic_DNA"/>
</dbReference>
<feature type="transmembrane region" description="Helical" evidence="1">
    <location>
        <begin position="20"/>
        <end position="40"/>
    </location>
</feature>
<accession>A0A3B0A196</accession>
<sequence>MAGVAGPMLRRNAFEGVRFLVGLAVGGLIAGVVLAVPLYLAGELLQRALPEWLRLVLLAAVAVWLGVSDLRDRTPHIWRQVPQRLVRTLPGGTLGVVWGMDLGLLFTTQKTVSLIWLALAAVLLVDAGSAPLVLLCVVLVASLLVSLWSLTRYADLPEKRSRKWVVRARRVSGATMLAVALSLVATVVAT</sequence>
<gene>
    <name evidence="2" type="ORF">D7193_18935</name>
</gene>
<evidence type="ECO:0000256" key="1">
    <source>
        <dbReference type="SAM" id="Phobius"/>
    </source>
</evidence>
<feature type="transmembrane region" description="Helical" evidence="1">
    <location>
        <begin position="130"/>
        <end position="150"/>
    </location>
</feature>
<keyword evidence="1" id="KW-0472">Membrane</keyword>
<keyword evidence="1" id="KW-1133">Transmembrane helix</keyword>
<feature type="transmembrane region" description="Helical" evidence="1">
    <location>
        <begin position="91"/>
        <end position="124"/>
    </location>
</feature>
<evidence type="ECO:0000313" key="2">
    <source>
        <dbReference type="EMBL" id="RKN54104.1"/>
    </source>
</evidence>
<reference evidence="2 3" key="1">
    <citation type="journal article" date="2015" name="Int. J. Syst. Evol. Microbiol.">
        <title>Micromonospora costi sp. nov., isolated from a leaf of Costus speciosus.</title>
        <authorList>
            <person name="Thawai C."/>
        </authorList>
    </citation>
    <scope>NUCLEOTIDE SEQUENCE [LARGE SCALE GENOMIC DNA]</scope>
    <source>
        <strain evidence="2 3">CS1-12</strain>
    </source>
</reference>
<dbReference type="RefSeq" id="WP_120780844.1">
    <property type="nucleotide sequence ID" value="NZ_JBHLUP010000001.1"/>
</dbReference>
<proteinExistence type="predicted"/>
<name>A0A3B0A196_9ACTN</name>
<organism evidence="2 3">
    <name type="scientific">Micromonospora costi</name>
    <dbReference type="NCBI Taxonomy" id="1530042"/>
    <lineage>
        <taxon>Bacteria</taxon>
        <taxon>Bacillati</taxon>
        <taxon>Actinomycetota</taxon>
        <taxon>Actinomycetes</taxon>
        <taxon>Micromonosporales</taxon>
        <taxon>Micromonosporaceae</taxon>
        <taxon>Micromonospora</taxon>
    </lineage>
</organism>
<evidence type="ECO:0000313" key="3">
    <source>
        <dbReference type="Proteomes" id="UP000279968"/>
    </source>
</evidence>
<keyword evidence="1" id="KW-0812">Transmembrane</keyword>
<protein>
    <submittedName>
        <fullName evidence="2">Uncharacterized protein</fullName>
    </submittedName>
</protein>
<keyword evidence="3" id="KW-1185">Reference proteome</keyword>
<feature type="transmembrane region" description="Helical" evidence="1">
    <location>
        <begin position="171"/>
        <end position="189"/>
    </location>
</feature>
<comment type="caution">
    <text evidence="2">The sequence shown here is derived from an EMBL/GenBank/DDBJ whole genome shotgun (WGS) entry which is preliminary data.</text>
</comment>
<dbReference type="AlphaFoldDB" id="A0A3B0A196"/>